<name>H2AUU6_KAZAF</name>
<dbReference type="InterPro" id="IPR001214">
    <property type="entry name" value="SET_dom"/>
</dbReference>
<evidence type="ECO:0000313" key="2">
    <source>
        <dbReference type="EMBL" id="CCF58146.1"/>
    </source>
</evidence>
<dbReference type="InterPro" id="IPR046341">
    <property type="entry name" value="SET_dom_sf"/>
</dbReference>
<dbReference type="CDD" id="cd10527">
    <property type="entry name" value="SET_LSMT"/>
    <property type="match status" value="1"/>
</dbReference>
<feature type="domain" description="SET" evidence="1">
    <location>
        <begin position="18"/>
        <end position="266"/>
    </location>
</feature>
<dbReference type="RefSeq" id="XP_003957281.1">
    <property type="nucleotide sequence ID" value="XM_003957232.1"/>
</dbReference>
<dbReference type="EMBL" id="HE650824">
    <property type="protein sequence ID" value="CCF58146.1"/>
    <property type="molecule type" value="Genomic_DNA"/>
</dbReference>
<proteinExistence type="predicted"/>
<dbReference type="eggNOG" id="ENOG502RXKP">
    <property type="taxonomic scope" value="Eukaryota"/>
</dbReference>
<dbReference type="PANTHER" id="PTHR13271">
    <property type="entry name" value="UNCHARACTERIZED PUTATIVE METHYLTRANSFERASE"/>
    <property type="match status" value="1"/>
</dbReference>
<dbReference type="Gene3D" id="3.90.1410.10">
    <property type="entry name" value="set domain protein methyltransferase, domain 1"/>
    <property type="match status" value="1"/>
</dbReference>
<evidence type="ECO:0000259" key="1">
    <source>
        <dbReference type="PROSITE" id="PS50280"/>
    </source>
</evidence>
<accession>H2AUU6</accession>
<protein>
    <recommendedName>
        <fullName evidence="1">SET domain-containing protein</fullName>
    </recommendedName>
</protein>
<dbReference type="Proteomes" id="UP000005220">
    <property type="component" value="Chromosome 4"/>
</dbReference>
<dbReference type="Pfam" id="PF00856">
    <property type="entry name" value="SET"/>
    <property type="match status" value="1"/>
</dbReference>
<dbReference type="SUPFAM" id="SSF82199">
    <property type="entry name" value="SET domain"/>
    <property type="match status" value="1"/>
</dbReference>
<dbReference type="KEGG" id="kaf:KAFR_0D04990"/>
<dbReference type="STRING" id="1071382.H2AUU6"/>
<dbReference type="PROSITE" id="PS50280">
    <property type="entry name" value="SET"/>
    <property type="match status" value="1"/>
</dbReference>
<dbReference type="InParanoid" id="H2AUU6"/>
<dbReference type="InterPro" id="IPR050600">
    <property type="entry name" value="SETD3_SETD6_MTase"/>
</dbReference>
<reference evidence="2 3" key="1">
    <citation type="journal article" date="2011" name="Proc. Natl. Acad. Sci. U.S.A.">
        <title>Evolutionary erosion of yeast sex chromosomes by mating-type switching accidents.</title>
        <authorList>
            <person name="Gordon J.L."/>
            <person name="Armisen D."/>
            <person name="Proux-Wera E."/>
            <person name="Oheigeartaigh S.S."/>
            <person name="Byrne K.P."/>
            <person name="Wolfe K.H."/>
        </authorList>
    </citation>
    <scope>NUCLEOTIDE SEQUENCE [LARGE SCALE GENOMIC DNA]</scope>
    <source>
        <strain evidence="3">ATCC 22294 / BCRC 22015 / CBS 2517 / CECT 1963 / NBRC 1671 / NRRL Y-8276</strain>
    </source>
</reference>
<dbReference type="GeneID" id="13882548"/>
<dbReference type="HOGENOM" id="CLU_026942_0_0_1"/>
<dbReference type="FunCoup" id="H2AUU6">
    <property type="interactions" value="78"/>
</dbReference>
<keyword evidence="3" id="KW-1185">Reference proteome</keyword>
<evidence type="ECO:0000313" key="3">
    <source>
        <dbReference type="Proteomes" id="UP000005220"/>
    </source>
</evidence>
<organism evidence="2 3">
    <name type="scientific">Kazachstania africana (strain ATCC 22294 / BCRC 22015 / CBS 2517 / CECT 1963 / NBRC 1671 / NRRL Y-8276)</name>
    <name type="common">Yeast</name>
    <name type="synonym">Kluyveromyces africanus</name>
    <dbReference type="NCBI Taxonomy" id="1071382"/>
    <lineage>
        <taxon>Eukaryota</taxon>
        <taxon>Fungi</taxon>
        <taxon>Dikarya</taxon>
        <taxon>Ascomycota</taxon>
        <taxon>Saccharomycotina</taxon>
        <taxon>Saccharomycetes</taxon>
        <taxon>Saccharomycetales</taxon>
        <taxon>Saccharomycetaceae</taxon>
        <taxon>Kazachstania</taxon>
    </lineage>
</organism>
<gene>
    <name evidence="2" type="primary">KAFR0D04990</name>
    <name evidence="2" type="ORF">KAFR_0D04990</name>
</gene>
<dbReference type="OrthoDB" id="441812at2759"/>
<sequence>MEKPFNWVLKNSKIFLNDNVVTGKSNLGGSGLFIRGDTTIDADTILLRIPPQCAINIHTILDFLEDTSRYTSAESIVRTIAIFKRTIRKFQADTILIQFVSETVLLIFYFCTLDILCNEKHEIPKLLKVYVREVLLVTETNDTVGKPDLFKMYYSQYSTVHVQELLVAHLTNLLVGQFGREAVNTERIRHIYSSVTSRTLEIPCEIERSCEDFTINTTLVPILDFLNHSMEPNCVFDVDRANNEIIVRSLSSISHKNDTELTIVYDNVFELTKFFFTYGFIPKPFNNRTFFNLSIDRTFDQEKTLFYKWFDINFTVQLAYNEQENCWFINDMTDTFKELLLPFMRHPKNVVSSRWEYDEYAFDTLTYFHASNNGLEPHNLNELRRYYQIVVRMQENGANDYITLEQVAWSLSSIEKYGRNIKRKVTKEEALDHLNDMTAEYHNHTLMCFLDWFSEYIIFRINELERAIEDTELICCELTILRDLSSKVQTEGNIFMSAIKMRRKVAFPGLPPPLLPAELESPDYLADHEVGYDRTDTELWSIIKEHARKYNDLLEDRASYSH</sequence>
<dbReference type="GO" id="GO:0016279">
    <property type="term" value="F:protein-lysine N-methyltransferase activity"/>
    <property type="evidence" value="ECO:0007669"/>
    <property type="project" value="UniProtKB-ARBA"/>
</dbReference>
<dbReference type="AlphaFoldDB" id="H2AUU6"/>